<evidence type="ECO:0000256" key="3">
    <source>
        <dbReference type="ARBA" id="ARBA00007077"/>
    </source>
</evidence>
<evidence type="ECO:0000313" key="10">
    <source>
        <dbReference type="EMBL" id="PNS18152.1"/>
    </source>
</evidence>
<feature type="region of interest" description="Disordered" evidence="8">
    <location>
        <begin position="518"/>
        <end position="601"/>
    </location>
</feature>
<evidence type="ECO:0000256" key="8">
    <source>
        <dbReference type="SAM" id="MobiDB-lite"/>
    </source>
</evidence>
<feature type="compositionally biased region" description="Acidic residues" evidence="8">
    <location>
        <begin position="115"/>
        <end position="125"/>
    </location>
</feature>
<feature type="compositionally biased region" description="Basic residues" evidence="8">
    <location>
        <begin position="572"/>
        <end position="583"/>
    </location>
</feature>
<dbReference type="PANTHER" id="PTHR23236">
    <property type="entry name" value="EUKARYOTIC TRANSLATION INITIATION FACTOR 4B/4H"/>
    <property type="match status" value="1"/>
</dbReference>
<evidence type="ECO:0000256" key="6">
    <source>
        <dbReference type="ARBA" id="ARBA00023242"/>
    </source>
</evidence>
<feature type="compositionally biased region" description="Low complexity" evidence="8">
    <location>
        <begin position="126"/>
        <end position="137"/>
    </location>
</feature>
<dbReference type="Proteomes" id="UP000243797">
    <property type="component" value="Unassembled WGS sequence"/>
</dbReference>
<comment type="similarity">
    <text evidence="3">Belongs to the RRM RBM34 family.</text>
</comment>
<feature type="compositionally biased region" description="Basic and acidic residues" evidence="8">
    <location>
        <begin position="176"/>
        <end position="189"/>
    </location>
</feature>
<feature type="region of interest" description="Disordered" evidence="8">
    <location>
        <begin position="75"/>
        <end position="237"/>
    </location>
</feature>
<comment type="caution">
    <text evidence="10">The sequence shown here is derived from an EMBL/GenBank/DDBJ whole genome shotgun (WGS) entry which is preliminary data.</text>
</comment>
<dbReference type="PANTHER" id="PTHR23236:SF25">
    <property type="entry name" value="RNA-BINDING PROTEIN 34"/>
    <property type="match status" value="1"/>
</dbReference>
<dbReference type="OrthoDB" id="442677at2759"/>
<keyword evidence="5 7" id="KW-0694">RNA-binding</keyword>
<feature type="compositionally biased region" description="Acidic residues" evidence="8">
    <location>
        <begin position="205"/>
        <end position="216"/>
    </location>
</feature>
<feature type="region of interest" description="Disordered" evidence="8">
    <location>
        <begin position="466"/>
        <end position="487"/>
    </location>
</feature>
<gene>
    <name evidence="10" type="ORF">CAC42_3597</name>
</gene>
<dbReference type="InterPro" id="IPR012677">
    <property type="entry name" value="Nucleotide-bd_a/b_plait_sf"/>
</dbReference>
<evidence type="ECO:0000313" key="11">
    <source>
        <dbReference type="Proteomes" id="UP000243797"/>
    </source>
</evidence>
<keyword evidence="11" id="KW-1185">Reference proteome</keyword>
<dbReference type="InterPro" id="IPR000504">
    <property type="entry name" value="RRM_dom"/>
</dbReference>
<accession>A0A2K1QSX2</accession>
<evidence type="ECO:0000256" key="1">
    <source>
        <dbReference type="ARBA" id="ARBA00002475"/>
    </source>
</evidence>
<dbReference type="SMART" id="SM00360">
    <property type="entry name" value="RRM"/>
    <property type="match status" value="2"/>
</dbReference>
<evidence type="ECO:0000256" key="5">
    <source>
        <dbReference type="ARBA" id="ARBA00022884"/>
    </source>
</evidence>
<dbReference type="Pfam" id="PF00076">
    <property type="entry name" value="RRM_1"/>
    <property type="match status" value="1"/>
</dbReference>
<feature type="compositionally biased region" description="Basic and acidic residues" evidence="8">
    <location>
        <begin position="473"/>
        <end position="486"/>
    </location>
</feature>
<feature type="region of interest" description="Disordered" evidence="8">
    <location>
        <begin position="1"/>
        <end position="48"/>
    </location>
</feature>
<comment type="function">
    <text evidence="1">Involved in pre-25S rRNA processing.</text>
</comment>
<dbReference type="EMBL" id="NKHZ01000045">
    <property type="protein sequence ID" value="PNS18152.1"/>
    <property type="molecule type" value="Genomic_DNA"/>
</dbReference>
<name>A0A2K1QSX2_9PEZI</name>
<dbReference type="SUPFAM" id="SSF54928">
    <property type="entry name" value="RNA-binding domain, RBD"/>
    <property type="match status" value="2"/>
</dbReference>
<dbReference type="AlphaFoldDB" id="A0A2K1QSX2"/>
<organism evidence="10 11">
    <name type="scientific">Sphaceloma murrayae</name>
    <dbReference type="NCBI Taxonomy" id="2082308"/>
    <lineage>
        <taxon>Eukaryota</taxon>
        <taxon>Fungi</taxon>
        <taxon>Dikarya</taxon>
        <taxon>Ascomycota</taxon>
        <taxon>Pezizomycotina</taxon>
        <taxon>Dothideomycetes</taxon>
        <taxon>Dothideomycetidae</taxon>
        <taxon>Myriangiales</taxon>
        <taxon>Elsinoaceae</taxon>
        <taxon>Sphaceloma</taxon>
    </lineage>
</organism>
<dbReference type="STRING" id="2082308.A0A2K1QSX2"/>
<dbReference type="InterPro" id="IPR035979">
    <property type="entry name" value="RBD_domain_sf"/>
</dbReference>
<evidence type="ECO:0000256" key="7">
    <source>
        <dbReference type="PROSITE-ProRule" id="PRU00176"/>
    </source>
</evidence>
<dbReference type="InParanoid" id="A0A2K1QSX2"/>
<sequence length="601" mass="65109">MSSARKEAKSKKRKSLGTDDEQIRKVKKSRKHVEKATESTSGPGFLGLAATTVDPALSSLFAGTNVIKINKSLLSKAHSKKAKAAPEVLPGQTSDDGAASTETRLNGTRSIDTIPSDEEEVDDESLSSLDDAPSDLDQVSLPSSNEEVEPELPPQKRQRKKKDDFDDLEANYLTKISKESDKVDAENKAAKRAPLPNDSEHASAEENDPSDAESEAISEVSMSPVPQHESLTAQESEFEKAQRTVFLGNVSLDAVTTKSARTTLKSHLTSFFASLPSSSEARSLTSIRFRSTPFSTSIPKRAAFAKKEIMDATAHSTNAYAVYSSPALARAATHHLNGTTVLSRHLRVDSVAHPSPVDHKRCVFIGNLGFVDDDSNVDAANAETGREKRKGNKTPSDVEEGLWRTFSKVGAVESVRVIRDSKTRVGKGIAYVQFKEEMSVEEALLWDGKKDPPMLPRKLRVSRAKVQKRNVGRQREKGREEAEMKNRKGGYVRKLTDRERSQMGRAERLLGKRRAGDVTGANGVKVGVRGGASRGPREGAGPLGGGSGGIKAPENFVFEGQRATRTTDAGVKMKKGTGKKAKPTKNSGKRAAAWKAKKPQA</sequence>
<feature type="domain" description="RRM" evidence="9">
    <location>
        <begin position="361"/>
        <end position="466"/>
    </location>
</feature>
<feature type="compositionally biased region" description="Polar residues" evidence="8">
    <location>
        <begin position="91"/>
        <end position="113"/>
    </location>
</feature>
<reference evidence="10 11" key="1">
    <citation type="submission" date="2017-06" db="EMBL/GenBank/DDBJ databases">
        <title>Draft genome sequence of a variant of Elsinoe murrayae.</title>
        <authorList>
            <person name="Cheng Q."/>
        </authorList>
    </citation>
    <scope>NUCLEOTIDE SEQUENCE [LARGE SCALE GENOMIC DNA]</scope>
    <source>
        <strain evidence="10 11">CQ-2017a</strain>
    </source>
</reference>
<dbReference type="PROSITE" id="PS50102">
    <property type="entry name" value="RRM"/>
    <property type="match status" value="1"/>
</dbReference>
<dbReference type="FunCoup" id="A0A2K1QSX2">
    <property type="interactions" value="723"/>
</dbReference>
<evidence type="ECO:0000256" key="2">
    <source>
        <dbReference type="ARBA" id="ARBA00004604"/>
    </source>
</evidence>
<comment type="subcellular location">
    <subcellularLocation>
        <location evidence="2">Nucleus</location>
        <location evidence="2">Nucleolus</location>
    </subcellularLocation>
</comment>
<protein>
    <recommendedName>
        <fullName evidence="4">Nucleolar protein 12</fullName>
    </recommendedName>
</protein>
<dbReference type="GO" id="GO:0005730">
    <property type="term" value="C:nucleolus"/>
    <property type="evidence" value="ECO:0007669"/>
    <property type="project" value="UniProtKB-SubCell"/>
</dbReference>
<dbReference type="GO" id="GO:0000463">
    <property type="term" value="P:maturation of LSU-rRNA from tricistronic rRNA transcript (SSU-rRNA, 5.8S rRNA, LSU-rRNA)"/>
    <property type="evidence" value="ECO:0007669"/>
    <property type="project" value="TreeGrafter"/>
</dbReference>
<proteinExistence type="inferred from homology"/>
<evidence type="ECO:0000256" key="4">
    <source>
        <dbReference type="ARBA" id="ARBA00015520"/>
    </source>
</evidence>
<evidence type="ECO:0000259" key="9">
    <source>
        <dbReference type="PROSITE" id="PS50102"/>
    </source>
</evidence>
<dbReference type="GO" id="GO:0019843">
    <property type="term" value="F:rRNA binding"/>
    <property type="evidence" value="ECO:0007669"/>
    <property type="project" value="TreeGrafter"/>
</dbReference>
<dbReference type="Gene3D" id="3.30.70.330">
    <property type="match status" value="2"/>
</dbReference>
<keyword evidence="6" id="KW-0539">Nucleus</keyword>